<dbReference type="PANTHER" id="PTHR30353:SF0">
    <property type="entry name" value="TRANSMEMBRANE PROTEIN"/>
    <property type="match status" value="1"/>
</dbReference>
<sequence>MEFIQTVLDFFLNLDQHLHTMILDYGVWIYLILFLIVFVETGLVIMPFLPGDSLLFAAGAFCAGVISADGESASLNLWLVLFLLSVAAILGDTLNYYLGKNVGLKILNLKFREKPLVNRKYIEQTQDFYEKNGPKTIIIARFVPIVRTFAPFVAGIGSMNYSVFIRYNVIGALIWVFSLTLLGYFFGNIPIVKENFETVIFGIIGISLLPMVWEFINAKRAAKNKK</sequence>
<comment type="similarity">
    <text evidence="2 7">Belongs to the DedA family.</text>
</comment>
<evidence type="ECO:0000313" key="9">
    <source>
        <dbReference type="EMBL" id="RCU42489.1"/>
    </source>
</evidence>
<evidence type="ECO:0000256" key="1">
    <source>
        <dbReference type="ARBA" id="ARBA00004651"/>
    </source>
</evidence>
<feature type="domain" description="VTT" evidence="8">
    <location>
        <begin position="49"/>
        <end position="184"/>
    </location>
</feature>
<dbReference type="Proteomes" id="UP000252172">
    <property type="component" value="Unassembled WGS sequence"/>
</dbReference>
<reference evidence="9 10" key="1">
    <citation type="submission" date="2018-07" db="EMBL/GenBank/DDBJ databases">
        <title>Chryseobacterium lacus sp. nov., isolated from lake water.</title>
        <authorList>
            <person name="Li C.-M."/>
        </authorList>
    </citation>
    <scope>NUCLEOTIDE SEQUENCE [LARGE SCALE GENOMIC DNA]</scope>
    <source>
        <strain evidence="9 10">YLOS41</strain>
    </source>
</reference>
<dbReference type="AlphaFoldDB" id="A0A368MZS9"/>
<keyword evidence="6 7" id="KW-0472">Membrane</keyword>
<evidence type="ECO:0000256" key="4">
    <source>
        <dbReference type="ARBA" id="ARBA00022692"/>
    </source>
</evidence>
<evidence type="ECO:0000256" key="2">
    <source>
        <dbReference type="ARBA" id="ARBA00010792"/>
    </source>
</evidence>
<dbReference type="GO" id="GO:0005886">
    <property type="term" value="C:plasma membrane"/>
    <property type="evidence" value="ECO:0007669"/>
    <property type="project" value="UniProtKB-SubCell"/>
</dbReference>
<accession>A0A368MZS9</accession>
<dbReference type="NCBIfam" id="NF008102">
    <property type="entry name" value="PRK10847.1"/>
    <property type="match status" value="1"/>
</dbReference>
<comment type="caution">
    <text evidence="9">The sequence shown here is derived from an EMBL/GenBank/DDBJ whole genome shotgun (WGS) entry which is preliminary data.</text>
</comment>
<dbReference type="PANTHER" id="PTHR30353">
    <property type="entry name" value="INNER MEMBRANE PROTEIN DEDA-RELATED"/>
    <property type="match status" value="1"/>
</dbReference>
<keyword evidence="4 7" id="KW-0812">Transmembrane</keyword>
<evidence type="ECO:0000259" key="8">
    <source>
        <dbReference type="Pfam" id="PF09335"/>
    </source>
</evidence>
<keyword evidence="10" id="KW-1185">Reference proteome</keyword>
<name>A0A368MZS9_9FLAO</name>
<organism evidence="9 10">
    <name type="scientific">Chryseobacterium lacus</name>
    <dbReference type="NCBI Taxonomy" id="2058346"/>
    <lineage>
        <taxon>Bacteria</taxon>
        <taxon>Pseudomonadati</taxon>
        <taxon>Bacteroidota</taxon>
        <taxon>Flavobacteriia</taxon>
        <taxon>Flavobacteriales</taxon>
        <taxon>Weeksellaceae</taxon>
        <taxon>Chryseobacterium group</taxon>
        <taxon>Chryseobacterium</taxon>
    </lineage>
</organism>
<evidence type="ECO:0000256" key="5">
    <source>
        <dbReference type="ARBA" id="ARBA00022989"/>
    </source>
</evidence>
<dbReference type="OrthoDB" id="9813426at2"/>
<dbReference type="InterPro" id="IPR058127">
    <property type="entry name" value="DedA"/>
</dbReference>
<feature type="transmembrane region" description="Helical" evidence="7">
    <location>
        <begin position="76"/>
        <end position="98"/>
    </location>
</feature>
<feature type="transmembrane region" description="Helical" evidence="7">
    <location>
        <begin position="167"/>
        <end position="186"/>
    </location>
</feature>
<dbReference type="InterPro" id="IPR032818">
    <property type="entry name" value="DedA-like"/>
</dbReference>
<comment type="subcellular location">
    <subcellularLocation>
        <location evidence="1 7">Cell membrane</location>
        <topology evidence="1 7">Multi-pass membrane protein</topology>
    </subcellularLocation>
</comment>
<evidence type="ECO:0000256" key="6">
    <source>
        <dbReference type="ARBA" id="ARBA00023136"/>
    </source>
</evidence>
<feature type="transmembrane region" description="Helical" evidence="7">
    <location>
        <begin position="198"/>
        <end position="216"/>
    </location>
</feature>
<evidence type="ECO:0000256" key="3">
    <source>
        <dbReference type="ARBA" id="ARBA00022475"/>
    </source>
</evidence>
<dbReference type="RefSeq" id="WP_114304182.1">
    <property type="nucleotide sequence ID" value="NZ_QPIE01000006.1"/>
</dbReference>
<protein>
    <submittedName>
        <fullName evidence="9">DedA family protein</fullName>
    </submittedName>
</protein>
<dbReference type="EMBL" id="QPIE01000006">
    <property type="protein sequence ID" value="RCU42489.1"/>
    <property type="molecule type" value="Genomic_DNA"/>
</dbReference>
<keyword evidence="5 7" id="KW-1133">Transmembrane helix</keyword>
<dbReference type="Pfam" id="PF09335">
    <property type="entry name" value="VTT_dom"/>
    <property type="match status" value="1"/>
</dbReference>
<proteinExistence type="inferred from homology"/>
<dbReference type="InterPro" id="IPR032816">
    <property type="entry name" value="VTT_dom"/>
</dbReference>
<gene>
    <name evidence="9" type="ORF">DQ356_09155</name>
</gene>
<feature type="transmembrane region" description="Helical" evidence="7">
    <location>
        <begin position="27"/>
        <end position="46"/>
    </location>
</feature>
<evidence type="ECO:0000256" key="7">
    <source>
        <dbReference type="RuleBase" id="RU367016"/>
    </source>
</evidence>
<keyword evidence="3 7" id="KW-1003">Cell membrane</keyword>
<evidence type="ECO:0000313" key="10">
    <source>
        <dbReference type="Proteomes" id="UP000252172"/>
    </source>
</evidence>